<evidence type="ECO:0000313" key="5">
    <source>
        <dbReference type="EMBL" id="KXZ49573.1"/>
    </source>
</evidence>
<evidence type="ECO:0000259" key="4">
    <source>
        <dbReference type="PROSITE" id="PS51998"/>
    </source>
</evidence>
<dbReference type="OrthoDB" id="553087at2759"/>
<comment type="similarity">
    <text evidence="1">Belongs to the flavin monoamine oxidase family.</text>
</comment>
<evidence type="ECO:0000313" key="6">
    <source>
        <dbReference type="Proteomes" id="UP000075714"/>
    </source>
</evidence>
<dbReference type="Pfam" id="PF01593">
    <property type="entry name" value="Amino_oxidase"/>
    <property type="match status" value="1"/>
</dbReference>
<proteinExistence type="inferred from homology"/>
<dbReference type="InterPro" id="IPR050281">
    <property type="entry name" value="Flavin_monoamine_oxidase"/>
</dbReference>
<organism evidence="5 6">
    <name type="scientific">Gonium pectorale</name>
    <name type="common">Green alga</name>
    <dbReference type="NCBI Taxonomy" id="33097"/>
    <lineage>
        <taxon>Eukaryota</taxon>
        <taxon>Viridiplantae</taxon>
        <taxon>Chlorophyta</taxon>
        <taxon>core chlorophytes</taxon>
        <taxon>Chlorophyceae</taxon>
        <taxon>CS clade</taxon>
        <taxon>Chlamydomonadales</taxon>
        <taxon>Volvocaceae</taxon>
        <taxon>Gonium</taxon>
    </lineage>
</organism>
<reference evidence="6" key="1">
    <citation type="journal article" date="2016" name="Nat. Commun.">
        <title>The Gonium pectorale genome demonstrates co-option of cell cycle regulation during the evolution of multicellularity.</title>
        <authorList>
            <person name="Hanschen E.R."/>
            <person name="Marriage T.N."/>
            <person name="Ferris P.J."/>
            <person name="Hamaji T."/>
            <person name="Toyoda A."/>
            <person name="Fujiyama A."/>
            <person name="Neme R."/>
            <person name="Noguchi H."/>
            <person name="Minakuchi Y."/>
            <person name="Suzuki M."/>
            <person name="Kawai-Toyooka H."/>
            <person name="Smith D.R."/>
            <person name="Sparks H."/>
            <person name="Anderson J."/>
            <person name="Bakaric R."/>
            <person name="Luria V."/>
            <person name="Karger A."/>
            <person name="Kirschner M.W."/>
            <person name="Durand P.M."/>
            <person name="Michod R.E."/>
            <person name="Nozaki H."/>
            <person name="Olson B.J."/>
        </authorList>
    </citation>
    <scope>NUCLEOTIDE SEQUENCE [LARGE SCALE GENOMIC DNA]</scope>
    <source>
        <strain evidence="6">NIES-2863</strain>
    </source>
</reference>
<feature type="region of interest" description="Disordered" evidence="3">
    <location>
        <begin position="1297"/>
        <end position="1338"/>
    </location>
</feature>
<dbReference type="SUPFAM" id="SSF51905">
    <property type="entry name" value="FAD/NAD(P)-binding domain"/>
    <property type="match status" value="1"/>
</dbReference>
<gene>
    <name evidence="5" type="ORF">GPECTOR_20g428</name>
</gene>
<name>A0A150GID3_GONPE</name>
<feature type="region of interest" description="Disordered" evidence="3">
    <location>
        <begin position="165"/>
        <end position="191"/>
    </location>
</feature>
<dbReference type="InterPro" id="IPR036188">
    <property type="entry name" value="FAD/NAD-bd_sf"/>
</dbReference>
<feature type="compositionally biased region" description="Basic and acidic residues" evidence="3">
    <location>
        <begin position="451"/>
        <end position="462"/>
    </location>
</feature>
<dbReference type="PROSITE" id="PS51998">
    <property type="entry name" value="DEK_C"/>
    <property type="match status" value="1"/>
</dbReference>
<dbReference type="Pfam" id="PF08766">
    <property type="entry name" value="DEK_C"/>
    <property type="match status" value="1"/>
</dbReference>
<feature type="compositionally biased region" description="Low complexity" evidence="3">
    <location>
        <begin position="1429"/>
        <end position="1440"/>
    </location>
</feature>
<protein>
    <recommendedName>
        <fullName evidence="4">DEK-C domain-containing protein</fullName>
    </recommendedName>
</protein>
<dbReference type="EMBL" id="LSYV01000021">
    <property type="protein sequence ID" value="KXZ49573.1"/>
    <property type="molecule type" value="Genomic_DNA"/>
</dbReference>
<sequence>MALTTEESRSFAGKLDKYKEAKQLILEKWSENCTLTLSHAGIKEGWPEHLADILGPALAFLQEHGLVNFGAAQAAPEPPVPAAEEPKEEQQQEEKPKGVSKADVVARLYEILRTADLEVLSEKKIRAQLQADLGIDILPYKALVKKHVTHVIAHLDQRATLEPLPLTEDEGEGGQGGGGKAAKAAKGQPEAVKEPPHVVVVGAGLAGLAAASILKRNGVKVTVLEAQQSIGGRLAKLTSGLASDKSEGRAPLAFGPFALTCPLPAGGGEGAETASTSAAAWPSGAATLRLLCRQLHIALSPLSGGDGVSGGSVVGSHRLRLFERAVDGEEAASLGLAAVPEDVREEAERLLAELLSEVRQKLDEQLGDGKSAGDGGGAGPPGSLAAVLEAALAKLAGPPTPPDGGERPKGAAGAADEGASAEATGGGGAKRPAEQADREAAGVEGEQSAEDGDRPAKRGRTDGDDDGSASAAPNGENSDAAGSAGADGGQGGERAETVTAVQAAGPSGGDGQDVKMGAAEADGQCGAPEVTAPRVRQEVLRALRTHLLPLLELQLSAPLGSVAPAHLALLPPLPAHGGRGPMSKEGAGTEQGTASGVAALSREGARRLLEALAEGLEVRTGVVVTAVAATATGVKVSTDTAGTLTASAALLAVPHAVLKSGALALEPSLPAYRSAAAARVAEGGAMTLRLSLPPACSALLRRIGGGDTARPFAVAAAAVSVSSSKAEPSSTAEPGAASGVSSGLGLGLVFCPEHRLRQGGGEEGAGGDGDEPCFLEVHVTPSALPQAAAMSDLELQRQAMAALRAVAAAACGKGAAAGADDSPEDAAAEPSTASLPEDPSSFEVLRWGVSGPQDVASGSGRAGAAAAAAARGAACAHLAPGGDPRDMALLALPHKGRIFFAGEHTAPDQLRDGLLAALMASGVREAARLLKALKLQESAGSGGGSKAKAKAGQAAAAGLEVGDEPPHAELIGAAEAAAAAAVKAAKAAKEAAARAEKTKSKRSAQVIEDSDEEDGPAGADAAKRLQQAGEAKAAKAGRKKAAASEEEEDLEDAQRRQAALAKLQADRKDVKVVYKAMMAAGYGNLAPLREQMSTCAGLEAKQVLLQALQGATVPVLALMAGDSSVLGWLRDWLLELCDDSSAEHLVLAELRLLERLPLPADALAAALAALAATDGEDGAAGLAEQSGAVPPVRALVSAVRDRCGSHRGKDVKRMAAQVSATWERRGSGEVASGGGDAASRRDPALEAQLAAVKAAAEAARQEAALAAQRRAEVQQEAQAAAAAALPEIATFEDYKRVERGTGSGGGGGGSGSGSGSKHKEGGSSGKHHKSSSSSGGSAADVEALKAEVTEYVKQLLKRHHKSGRITTAGYRLILDKATRKVFETLTPGSLGGSDSSLKDPLGAKRREKIGKLVEQYVQKMGQTPPPQAQPQRTPSEGAPAAAPPPAIGVRYGPSGSAGCVGGANDPPAPTNDAGGDHPRELEASIRELGMEAVDEQPCAATQLPAKHA</sequence>
<evidence type="ECO:0000256" key="3">
    <source>
        <dbReference type="SAM" id="MobiDB-lite"/>
    </source>
</evidence>
<evidence type="ECO:0000256" key="1">
    <source>
        <dbReference type="ARBA" id="ARBA00005995"/>
    </source>
</evidence>
<dbReference type="InterPro" id="IPR009057">
    <property type="entry name" value="Homeodomain-like_sf"/>
</dbReference>
<comment type="caution">
    <text evidence="5">The sequence shown here is derived from an EMBL/GenBank/DDBJ whole genome shotgun (WGS) entry which is preliminary data.</text>
</comment>
<keyword evidence="6" id="KW-1185">Reference proteome</keyword>
<feature type="compositionally biased region" description="Low complexity" evidence="3">
    <location>
        <begin position="410"/>
        <end position="423"/>
    </location>
</feature>
<feature type="compositionally biased region" description="Low complexity" evidence="3">
    <location>
        <begin position="1016"/>
        <end position="1031"/>
    </location>
</feature>
<dbReference type="Pfam" id="PF13450">
    <property type="entry name" value="NAD_binding_8"/>
    <property type="match status" value="1"/>
</dbReference>
<dbReference type="InterPro" id="IPR014876">
    <property type="entry name" value="DEK_C"/>
</dbReference>
<dbReference type="PANTHER" id="PTHR10742:SF410">
    <property type="entry name" value="LYSINE-SPECIFIC HISTONE DEMETHYLASE 2"/>
    <property type="match status" value="1"/>
</dbReference>
<keyword evidence="2" id="KW-0175">Coiled coil</keyword>
<dbReference type="SUPFAM" id="SSF109715">
    <property type="entry name" value="DEK C-terminal domain"/>
    <property type="match status" value="1"/>
</dbReference>
<feature type="region of interest" description="Disordered" evidence="3">
    <location>
        <begin position="815"/>
        <end position="839"/>
    </location>
</feature>
<feature type="region of interest" description="Disordered" evidence="3">
    <location>
        <begin position="1419"/>
        <end position="1508"/>
    </location>
</feature>
<dbReference type="GO" id="GO:0016491">
    <property type="term" value="F:oxidoreductase activity"/>
    <property type="evidence" value="ECO:0007669"/>
    <property type="project" value="InterPro"/>
</dbReference>
<evidence type="ECO:0000256" key="2">
    <source>
        <dbReference type="SAM" id="Coils"/>
    </source>
</evidence>
<feature type="compositionally biased region" description="Basic and acidic residues" evidence="3">
    <location>
        <begin position="84"/>
        <end position="97"/>
    </location>
</feature>
<feature type="coiled-coil region" evidence="2">
    <location>
        <begin position="1249"/>
        <end position="1276"/>
    </location>
</feature>
<dbReference type="Proteomes" id="UP000075714">
    <property type="component" value="Unassembled WGS sequence"/>
</dbReference>
<feature type="region of interest" description="Disordered" evidence="3">
    <location>
        <begin position="395"/>
        <end position="527"/>
    </location>
</feature>
<dbReference type="PRINTS" id="PR00419">
    <property type="entry name" value="ADXRDTASE"/>
</dbReference>
<accession>A0A150GID3</accession>
<dbReference type="InterPro" id="IPR002937">
    <property type="entry name" value="Amino_oxidase"/>
</dbReference>
<feature type="domain" description="DEK-C" evidence="4">
    <location>
        <begin position="98"/>
        <end position="153"/>
    </location>
</feature>
<dbReference type="STRING" id="33097.A0A150GID3"/>
<feature type="compositionally biased region" description="Gly residues" evidence="3">
    <location>
        <begin position="1301"/>
        <end position="1314"/>
    </location>
</feature>
<dbReference type="GO" id="GO:0141052">
    <property type="term" value="F:histone H3 demethylase activity"/>
    <property type="evidence" value="ECO:0007669"/>
    <property type="project" value="UniProtKB-ARBA"/>
</dbReference>
<dbReference type="SUPFAM" id="SSF46689">
    <property type="entry name" value="Homeodomain-like"/>
    <property type="match status" value="1"/>
</dbReference>
<feature type="region of interest" description="Disordered" evidence="3">
    <location>
        <begin position="1207"/>
        <end position="1239"/>
    </location>
</feature>
<feature type="compositionally biased region" description="Basic and acidic residues" evidence="3">
    <location>
        <begin position="431"/>
        <end position="441"/>
    </location>
</feature>
<feature type="compositionally biased region" description="Basic and acidic residues" evidence="3">
    <location>
        <begin position="1474"/>
        <end position="1489"/>
    </location>
</feature>
<dbReference type="PANTHER" id="PTHR10742">
    <property type="entry name" value="FLAVIN MONOAMINE OXIDASE"/>
    <property type="match status" value="1"/>
</dbReference>
<feature type="compositionally biased region" description="Low complexity" evidence="3">
    <location>
        <begin position="468"/>
        <end position="484"/>
    </location>
</feature>
<feature type="region of interest" description="Disordered" evidence="3">
    <location>
        <begin position="994"/>
        <end position="1050"/>
    </location>
</feature>
<feature type="region of interest" description="Disordered" evidence="3">
    <location>
        <begin position="73"/>
        <end position="99"/>
    </location>
</feature>
<dbReference type="Gene3D" id="3.50.50.60">
    <property type="entry name" value="FAD/NAD(P)-binding domain"/>
    <property type="match status" value="3"/>
</dbReference>